<evidence type="ECO:0000313" key="2">
    <source>
        <dbReference type="EMBL" id="MFB5191339.1"/>
    </source>
</evidence>
<dbReference type="EMBL" id="JBDXSU010000010">
    <property type="protein sequence ID" value="MFB5191339.1"/>
    <property type="molecule type" value="Genomic_DNA"/>
</dbReference>
<proteinExistence type="predicted"/>
<keyword evidence="3" id="KW-1185">Reference proteome</keyword>
<dbReference type="RefSeq" id="WP_275473952.1">
    <property type="nucleotide sequence ID" value="NZ_CP162940.1"/>
</dbReference>
<protein>
    <submittedName>
        <fullName evidence="2">Uncharacterized protein</fullName>
    </submittedName>
</protein>
<gene>
    <name evidence="2" type="ORF">KKP3000_000110</name>
</gene>
<comment type="caution">
    <text evidence="2">The sequence shown here is derived from an EMBL/GenBank/DDBJ whole genome shotgun (WGS) entry which is preliminary data.</text>
</comment>
<evidence type="ECO:0000256" key="1">
    <source>
        <dbReference type="SAM" id="MobiDB-lite"/>
    </source>
</evidence>
<evidence type="ECO:0000313" key="3">
    <source>
        <dbReference type="Proteomes" id="UP001579974"/>
    </source>
</evidence>
<dbReference type="Proteomes" id="UP001579974">
    <property type="component" value="Unassembled WGS sequence"/>
</dbReference>
<feature type="region of interest" description="Disordered" evidence="1">
    <location>
        <begin position="101"/>
        <end position="140"/>
    </location>
</feature>
<reference evidence="2 3" key="1">
    <citation type="journal article" date="2024" name="Int. J. Mol. Sci.">
        <title>Exploration of Alicyclobacillus spp. Genome in Search of Antibiotic Resistance.</title>
        <authorList>
            <person name="Bucka-Kolendo J."/>
            <person name="Kiousi D.E."/>
            <person name="Dekowska A."/>
            <person name="Mikolajczuk-Szczyrba A."/>
            <person name="Karadedos D.M."/>
            <person name="Michael P."/>
            <person name="Galanis A."/>
            <person name="Sokolowska B."/>
        </authorList>
    </citation>
    <scope>NUCLEOTIDE SEQUENCE [LARGE SCALE GENOMIC DNA]</scope>
    <source>
        <strain evidence="2 3">KKP 3000</strain>
    </source>
</reference>
<name>A0ABV5AGG0_9BACL</name>
<accession>A0ABV5AGG0</accession>
<organism evidence="2 3">
    <name type="scientific">Alicyclobacillus fastidiosus</name>
    <dbReference type="NCBI Taxonomy" id="392011"/>
    <lineage>
        <taxon>Bacteria</taxon>
        <taxon>Bacillati</taxon>
        <taxon>Bacillota</taxon>
        <taxon>Bacilli</taxon>
        <taxon>Bacillales</taxon>
        <taxon>Alicyclobacillaceae</taxon>
        <taxon>Alicyclobacillus</taxon>
    </lineage>
</organism>
<sequence>MFKSRRILRNQTMIIDELRRTNQLLKSIPEQMASAPGTVNIQNLKIEQATLDKLLFQLERIDVKELSGTLNLGNNFQLDNPEQRVLSNKLPKLHRLIQSSAEHSDAAEVESQPPSNTCPQADRHRVTMTDSGYMVKVTRD</sequence>